<dbReference type="GO" id="GO:0051287">
    <property type="term" value="F:NAD binding"/>
    <property type="evidence" value="ECO:0007669"/>
    <property type="project" value="InterPro"/>
</dbReference>
<keyword evidence="2" id="KW-0520">NAD</keyword>
<evidence type="ECO:0000313" key="4">
    <source>
        <dbReference type="EMBL" id="SLN21608.1"/>
    </source>
</evidence>
<dbReference type="PANTHER" id="PTHR43333">
    <property type="entry name" value="2-HACID_DH_C DOMAIN-CONTAINING PROTEIN"/>
    <property type="match status" value="1"/>
</dbReference>
<keyword evidence="5" id="KW-1185">Reference proteome</keyword>
<dbReference type="GO" id="GO:0030267">
    <property type="term" value="F:glyoxylate reductase (NADPH) activity"/>
    <property type="evidence" value="ECO:0007669"/>
    <property type="project" value="UniProtKB-EC"/>
</dbReference>
<dbReference type="RefSeq" id="WP_159453991.1">
    <property type="nucleotide sequence ID" value="NZ_FWFX01000002.1"/>
</dbReference>
<feature type="domain" description="D-isomer specific 2-hydroxyacid dehydrogenase NAD-binding" evidence="3">
    <location>
        <begin position="106"/>
        <end position="279"/>
    </location>
</feature>
<dbReference type="EMBL" id="FWFX01000002">
    <property type="protein sequence ID" value="SLN21608.1"/>
    <property type="molecule type" value="Genomic_DNA"/>
</dbReference>
<keyword evidence="1 4" id="KW-0560">Oxidoreductase</keyword>
<evidence type="ECO:0000256" key="1">
    <source>
        <dbReference type="ARBA" id="ARBA00023002"/>
    </source>
</evidence>
<dbReference type="SUPFAM" id="SSF51735">
    <property type="entry name" value="NAD(P)-binding Rossmann-fold domains"/>
    <property type="match status" value="1"/>
</dbReference>
<dbReference type="Proteomes" id="UP000193061">
    <property type="component" value="Unassembled WGS sequence"/>
</dbReference>
<reference evidence="4 5" key="1">
    <citation type="submission" date="2017-03" db="EMBL/GenBank/DDBJ databases">
        <authorList>
            <person name="Afonso C.L."/>
            <person name="Miller P.J."/>
            <person name="Scott M.A."/>
            <person name="Spackman E."/>
            <person name="Goraichik I."/>
            <person name="Dimitrov K.M."/>
            <person name="Suarez D.L."/>
            <person name="Swayne D.E."/>
        </authorList>
    </citation>
    <scope>NUCLEOTIDE SEQUENCE [LARGE SCALE GENOMIC DNA]</scope>
    <source>
        <strain evidence="4 5">CECT 7450</strain>
    </source>
</reference>
<accession>A0A1X6YHJ3</accession>
<name>A0A1X6YHJ3_9RHOB</name>
<gene>
    <name evidence="4" type="primary">ghrA_1</name>
    <name evidence="4" type="ORF">ROA7450_00777</name>
</gene>
<dbReference type="InterPro" id="IPR006140">
    <property type="entry name" value="D-isomer_DH_NAD-bd"/>
</dbReference>
<dbReference type="EC" id="1.1.1.79" evidence="4"/>
<evidence type="ECO:0000259" key="3">
    <source>
        <dbReference type="Pfam" id="PF02826"/>
    </source>
</evidence>
<dbReference type="Pfam" id="PF02826">
    <property type="entry name" value="2-Hacid_dh_C"/>
    <property type="match status" value="1"/>
</dbReference>
<dbReference type="InterPro" id="IPR036291">
    <property type="entry name" value="NAD(P)-bd_dom_sf"/>
</dbReference>
<keyword evidence="4" id="KW-0670">Pyruvate</keyword>
<sequence>MDEIEVVCLCQHYDMKEFYGHGFAAKAPWIKLKFPHEVKDPLRIRHALAFSPADQDFAPYGNLELVSSGGAGVDAILSNPSLPADVAVSRIIVPEQAQSMASFAVWHIVNWQRQMQSYPAQQREANWNIINRTPPSNFPVGILGFGKIGSQLAAPLRLLGYPVTVLATSEREIEDGTVVVTGDEGLGEIIQNSRAIVNLLPLTEQTEGILNADTFAQMRDDAIVINLGRGGHLIEDDLLDALEKGRPAAAALDTFATEPLPTDHPFWKHDKVFVTPHVAGDADADDVAVFIAEGIRQFEAGKNPAGLVDRATGY</sequence>
<dbReference type="OrthoDB" id="9787219at2"/>
<organism evidence="4 5">
    <name type="scientific">Roseovarius albus</name>
    <dbReference type="NCBI Taxonomy" id="1247867"/>
    <lineage>
        <taxon>Bacteria</taxon>
        <taxon>Pseudomonadati</taxon>
        <taxon>Pseudomonadota</taxon>
        <taxon>Alphaproteobacteria</taxon>
        <taxon>Rhodobacterales</taxon>
        <taxon>Roseobacteraceae</taxon>
        <taxon>Roseovarius</taxon>
    </lineage>
</organism>
<protein>
    <submittedName>
        <fullName evidence="4">Glyoxylate/hydroxypyruvate reductase A</fullName>
        <ecNumber evidence="4">1.1.1.79</ecNumber>
    </submittedName>
</protein>
<dbReference type="Gene3D" id="3.40.50.720">
    <property type="entry name" value="NAD(P)-binding Rossmann-like Domain"/>
    <property type="match status" value="2"/>
</dbReference>
<dbReference type="AlphaFoldDB" id="A0A1X6YHJ3"/>
<proteinExistence type="predicted"/>
<evidence type="ECO:0000313" key="5">
    <source>
        <dbReference type="Proteomes" id="UP000193061"/>
    </source>
</evidence>
<evidence type="ECO:0000256" key="2">
    <source>
        <dbReference type="ARBA" id="ARBA00023027"/>
    </source>
</evidence>
<dbReference type="PANTHER" id="PTHR43333:SF1">
    <property type="entry name" value="D-ISOMER SPECIFIC 2-HYDROXYACID DEHYDROGENASE NAD-BINDING DOMAIN-CONTAINING PROTEIN"/>
    <property type="match status" value="1"/>
</dbReference>